<dbReference type="EMBL" id="BPLR01002834">
    <property type="protein sequence ID" value="GIX78353.1"/>
    <property type="molecule type" value="Genomic_DNA"/>
</dbReference>
<reference evidence="1 2" key="1">
    <citation type="submission" date="2021-06" db="EMBL/GenBank/DDBJ databases">
        <title>Caerostris extrusa draft genome.</title>
        <authorList>
            <person name="Kono N."/>
            <person name="Arakawa K."/>
        </authorList>
    </citation>
    <scope>NUCLEOTIDE SEQUENCE [LARGE SCALE GENOMIC DNA]</scope>
</reference>
<protein>
    <submittedName>
        <fullName evidence="1">Uncharacterized protein</fullName>
    </submittedName>
</protein>
<gene>
    <name evidence="1" type="ORF">CEXT_48471</name>
</gene>
<evidence type="ECO:0000313" key="2">
    <source>
        <dbReference type="Proteomes" id="UP001054945"/>
    </source>
</evidence>
<comment type="caution">
    <text evidence="1">The sequence shown here is derived from an EMBL/GenBank/DDBJ whole genome shotgun (WGS) entry which is preliminary data.</text>
</comment>
<organism evidence="1 2">
    <name type="scientific">Caerostris extrusa</name>
    <name type="common">Bark spider</name>
    <name type="synonym">Caerostris bankana</name>
    <dbReference type="NCBI Taxonomy" id="172846"/>
    <lineage>
        <taxon>Eukaryota</taxon>
        <taxon>Metazoa</taxon>
        <taxon>Ecdysozoa</taxon>
        <taxon>Arthropoda</taxon>
        <taxon>Chelicerata</taxon>
        <taxon>Arachnida</taxon>
        <taxon>Araneae</taxon>
        <taxon>Araneomorphae</taxon>
        <taxon>Entelegynae</taxon>
        <taxon>Araneoidea</taxon>
        <taxon>Araneidae</taxon>
        <taxon>Caerostris</taxon>
    </lineage>
</organism>
<evidence type="ECO:0000313" key="1">
    <source>
        <dbReference type="EMBL" id="GIX78353.1"/>
    </source>
</evidence>
<dbReference type="Proteomes" id="UP001054945">
    <property type="component" value="Unassembled WGS sequence"/>
</dbReference>
<keyword evidence="2" id="KW-1185">Reference proteome</keyword>
<sequence>MYQKPVDLIEIETACVRLNMLSAITWWELREFTKRKCWEAIPIKDPILSLVDGLFGRNVSSFSNGSTSSTCQVGKRTCTKEHASSRWVVYSRLLLCRAGEKKKTYTGNRIVFETTSIFR</sequence>
<dbReference type="AlphaFoldDB" id="A0AAV4N1Q0"/>
<proteinExistence type="predicted"/>
<name>A0AAV4N1Q0_CAEEX</name>
<accession>A0AAV4N1Q0</accession>